<gene>
    <name evidence="8" type="ORF">Sjap_004713</name>
</gene>
<comment type="function">
    <text evidence="6">Potassium channel.</text>
</comment>
<keyword evidence="2 6" id="KW-0631">Potassium channel</keyword>
<keyword evidence="9" id="KW-1185">Reference proteome</keyword>
<evidence type="ECO:0000256" key="6">
    <source>
        <dbReference type="RuleBase" id="RU369015"/>
    </source>
</evidence>
<comment type="subunit">
    <text evidence="6">The potassium channel is composed of a homo- or heterotetrameric complex of pore-forming subunits.</text>
</comment>
<dbReference type="EMBL" id="JBBNAE010000002">
    <property type="protein sequence ID" value="KAK9144810.1"/>
    <property type="molecule type" value="Genomic_DNA"/>
</dbReference>
<keyword evidence="5 6" id="KW-0407">Ion channel</keyword>
<dbReference type="GO" id="GO:0005249">
    <property type="term" value="F:voltage-gated potassium channel activity"/>
    <property type="evidence" value="ECO:0007669"/>
    <property type="project" value="UniProtKB-UniRule"/>
</dbReference>
<dbReference type="InterPro" id="IPR018490">
    <property type="entry name" value="cNMP-bd_dom_sf"/>
</dbReference>
<evidence type="ECO:0000313" key="9">
    <source>
        <dbReference type="Proteomes" id="UP001417504"/>
    </source>
</evidence>
<dbReference type="PANTHER" id="PTHR45743">
    <property type="entry name" value="POTASSIUM CHANNEL AKT1"/>
    <property type="match status" value="1"/>
</dbReference>
<protein>
    <recommendedName>
        <fullName evidence="6">Potassium channel</fullName>
    </recommendedName>
</protein>
<name>A0AAP0K526_9MAGN</name>
<evidence type="ECO:0000256" key="1">
    <source>
        <dbReference type="ARBA" id="ARBA00022538"/>
    </source>
</evidence>
<evidence type="ECO:0000256" key="5">
    <source>
        <dbReference type="ARBA" id="ARBA00023303"/>
    </source>
</evidence>
<dbReference type="Gene3D" id="2.60.120.10">
    <property type="entry name" value="Jelly Rolls"/>
    <property type="match status" value="1"/>
</dbReference>
<dbReference type="SUPFAM" id="SSF51206">
    <property type="entry name" value="cAMP-binding domain-like"/>
    <property type="match status" value="1"/>
</dbReference>
<dbReference type="InterPro" id="IPR045319">
    <property type="entry name" value="KAT/AKT"/>
</dbReference>
<evidence type="ECO:0000256" key="4">
    <source>
        <dbReference type="ARBA" id="ARBA00022958"/>
    </source>
</evidence>
<proteinExistence type="inferred from homology"/>
<evidence type="ECO:0000259" key="7">
    <source>
        <dbReference type="PROSITE" id="PS50042"/>
    </source>
</evidence>
<evidence type="ECO:0000313" key="8">
    <source>
        <dbReference type="EMBL" id="KAK9144810.1"/>
    </source>
</evidence>
<reference evidence="8 9" key="1">
    <citation type="submission" date="2024-01" db="EMBL/GenBank/DDBJ databases">
        <title>Genome assemblies of Stephania.</title>
        <authorList>
            <person name="Yang L."/>
        </authorList>
    </citation>
    <scope>NUCLEOTIDE SEQUENCE [LARGE SCALE GENOMIC DNA]</scope>
    <source>
        <strain evidence="8">QJT</strain>
        <tissue evidence="8">Leaf</tissue>
    </source>
</reference>
<dbReference type="CDD" id="cd00038">
    <property type="entry name" value="CAP_ED"/>
    <property type="match status" value="1"/>
</dbReference>
<dbReference type="Proteomes" id="UP001417504">
    <property type="component" value="Unassembled WGS sequence"/>
</dbReference>
<keyword evidence="6" id="KW-0406">Ion transport</keyword>
<accession>A0AAP0K526</accession>
<dbReference type="PROSITE" id="PS50042">
    <property type="entry name" value="CNMP_BINDING_3"/>
    <property type="match status" value="1"/>
</dbReference>
<feature type="domain" description="Cyclic nucleotide-binding" evidence="7">
    <location>
        <begin position="36"/>
        <end position="97"/>
    </location>
</feature>
<keyword evidence="4 6" id="KW-0630">Potassium</keyword>
<evidence type="ECO:0000256" key="2">
    <source>
        <dbReference type="ARBA" id="ARBA00022826"/>
    </source>
</evidence>
<dbReference type="Pfam" id="PF00027">
    <property type="entry name" value="cNMP_binding"/>
    <property type="match status" value="1"/>
</dbReference>
<dbReference type="AlphaFoldDB" id="A0AAP0K526"/>
<comment type="domain">
    <text evidence="6">The segment S4 is probably the voltage-sensor and is characterized by a series of positively charged amino acids. The pore-forming region H5 is enclosed by the transmembrane segments S5 and S6 in the Shaker-type (1P/6TM) and contains the GYGD signature motif which seems to be involved in potassium selectivity.</text>
</comment>
<dbReference type="GO" id="GO:0034702">
    <property type="term" value="C:monoatomic ion channel complex"/>
    <property type="evidence" value="ECO:0007669"/>
    <property type="project" value="UniProtKB-KW"/>
</dbReference>
<evidence type="ECO:0000256" key="3">
    <source>
        <dbReference type="ARBA" id="ARBA00022882"/>
    </source>
</evidence>
<sequence>MASEKAKHSIEDKFCKGRLKNYLWNSLQGDTHAQEEVGRLEDGSEETVSSLPPYSSFRELSILFNIPQTYTVQVLELCRLLRIDKQSFMNVLRHILQ</sequence>
<keyword evidence="1 6" id="KW-0633">Potassium transport</keyword>
<dbReference type="InterPro" id="IPR014710">
    <property type="entry name" value="RmlC-like_jellyroll"/>
</dbReference>
<organism evidence="8 9">
    <name type="scientific">Stephania japonica</name>
    <dbReference type="NCBI Taxonomy" id="461633"/>
    <lineage>
        <taxon>Eukaryota</taxon>
        <taxon>Viridiplantae</taxon>
        <taxon>Streptophyta</taxon>
        <taxon>Embryophyta</taxon>
        <taxon>Tracheophyta</taxon>
        <taxon>Spermatophyta</taxon>
        <taxon>Magnoliopsida</taxon>
        <taxon>Ranunculales</taxon>
        <taxon>Menispermaceae</taxon>
        <taxon>Menispermoideae</taxon>
        <taxon>Cissampelideae</taxon>
        <taxon>Stephania</taxon>
    </lineage>
</organism>
<comment type="caution">
    <text evidence="8">The sequence shown here is derived from an EMBL/GenBank/DDBJ whole genome shotgun (WGS) entry which is preliminary data.</text>
</comment>
<comment type="similarity">
    <text evidence="6">Belongs to the potassium channel family. Plant (TC 1.A.1.4) subfamily.</text>
</comment>
<keyword evidence="3 6" id="KW-0851">Voltage-gated channel</keyword>
<keyword evidence="6" id="KW-0813">Transport</keyword>
<dbReference type="PANTHER" id="PTHR45743:SF3">
    <property type="entry name" value="POTASSIUM CHANNEL SKOR"/>
    <property type="match status" value="1"/>
</dbReference>
<comment type="subcellular location">
    <subcellularLocation>
        <location evidence="6">Membrane</location>
        <topology evidence="6">Multi-pass membrane protein</topology>
    </subcellularLocation>
</comment>
<dbReference type="InterPro" id="IPR000595">
    <property type="entry name" value="cNMP-bd_dom"/>
</dbReference>